<sequence>MLKHAIALGGNVSFSIPSEWANHQIIHGWTSDCSGCSYSEASDYFGEDSLVQIHITPPERNFCIVGSEIQPGSFNRSIAFKPDVKAESQVLKQKNPSATDEEIVVSLENKTIEISYKGKTDEKGPVYYCKSISYFGPNRKVRVFFKGKDSREFRETVAAVRNSIQIKSAFLNEEIGK</sequence>
<protein>
    <submittedName>
        <fullName evidence="1">Uncharacterized protein</fullName>
    </submittedName>
</protein>
<proteinExistence type="predicted"/>
<dbReference type="EMBL" id="JBCEVZ010000009">
    <property type="protein sequence ID" value="MEL5993694.1"/>
    <property type="molecule type" value="Genomic_DNA"/>
</dbReference>
<dbReference type="RefSeq" id="WP_342296540.1">
    <property type="nucleotide sequence ID" value="NZ_JBCEVZ010000009.1"/>
</dbReference>
<name>A0ABU9LUL1_9BACT</name>
<keyword evidence="2" id="KW-1185">Reference proteome</keyword>
<accession>A0ABU9LUL1</accession>
<dbReference type="Proteomes" id="UP001479606">
    <property type="component" value="Unassembled WGS sequence"/>
</dbReference>
<comment type="caution">
    <text evidence="1">The sequence shown here is derived from an EMBL/GenBank/DDBJ whole genome shotgun (WGS) entry which is preliminary data.</text>
</comment>
<organism evidence="1 2">
    <name type="scientific">Hymenobacter segetis</name>
    <dbReference type="NCBI Taxonomy" id="2025509"/>
    <lineage>
        <taxon>Bacteria</taxon>
        <taxon>Pseudomonadati</taxon>
        <taxon>Bacteroidota</taxon>
        <taxon>Cytophagia</taxon>
        <taxon>Cytophagales</taxon>
        <taxon>Hymenobacteraceae</taxon>
        <taxon>Hymenobacter</taxon>
    </lineage>
</organism>
<reference evidence="1 2" key="1">
    <citation type="journal article" date="2018" name="Arch. Microbiol.">
        <title>Hymenobacter segetis sp. nov., isolated from soil.</title>
        <authorList>
            <person name="Ten L.N."/>
            <person name="Lim S.J."/>
            <person name="Kim B.O."/>
            <person name="Kang I.K."/>
            <person name="Jung H.Y."/>
        </authorList>
    </citation>
    <scope>NUCLEOTIDE SEQUENCE [LARGE SCALE GENOMIC DNA]</scope>
    <source>
        <strain evidence="1 2">S7-3-11</strain>
    </source>
</reference>
<evidence type="ECO:0000313" key="1">
    <source>
        <dbReference type="EMBL" id="MEL5993694.1"/>
    </source>
</evidence>
<evidence type="ECO:0000313" key="2">
    <source>
        <dbReference type="Proteomes" id="UP001479606"/>
    </source>
</evidence>
<gene>
    <name evidence="1" type="ORF">AAFH49_05700</name>
</gene>